<dbReference type="SMART" id="SM00448">
    <property type="entry name" value="REC"/>
    <property type="match status" value="1"/>
</dbReference>
<dbReference type="FunFam" id="3.40.50.2300:FF:000002">
    <property type="entry name" value="DNA-binding response regulator PhoP"/>
    <property type="match status" value="1"/>
</dbReference>
<evidence type="ECO:0000256" key="1">
    <source>
        <dbReference type="ARBA" id="ARBA00022553"/>
    </source>
</evidence>
<comment type="caution">
    <text evidence="10">The sequence shown here is derived from an EMBL/GenBank/DDBJ whole genome shotgun (WGS) entry which is preliminary data.</text>
</comment>
<dbReference type="PANTHER" id="PTHR48111:SF22">
    <property type="entry name" value="REGULATOR OF RPOS"/>
    <property type="match status" value="1"/>
</dbReference>
<dbReference type="SUPFAM" id="SSF46894">
    <property type="entry name" value="C-terminal effector domain of the bipartite response regulators"/>
    <property type="match status" value="1"/>
</dbReference>
<dbReference type="Gene3D" id="3.40.50.2300">
    <property type="match status" value="1"/>
</dbReference>
<evidence type="ECO:0000259" key="9">
    <source>
        <dbReference type="PROSITE" id="PS51755"/>
    </source>
</evidence>
<evidence type="ECO:0000256" key="7">
    <source>
        <dbReference type="PROSITE-ProRule" id="PRU01091"/>
    </source>
</evidence>
<dbReference type="OrthoDB" id="9790442at2"/>
<keyword evidence="3" id="KW-0805">Transcription regulation</keyword>
<dbReference type="CDD" id="cd17624">
    <property type="entry name" value="REC_OmpR_PmrA-like"/>
    <property type="match status" value="1"/>
</dbReference>
<dbReference type="RefSeq" id="WP_021620974.1">
    <property type="nucleotide sequence ID" value="NZ_CABKST010000111.1"/>
</dbReference>
<accession>A0A848D246</accession>
<gene>
    <name evidence="10" type="ORF">HF838_24360</name>
</gene>
<keyword evidence="1 6" id="KW-0597">Phosphoprotein</keyword>
<feature type="modified residue" description="4-aspartylphosphate" evidence="6">
    <location>
        <position position="51"/>
    </location>
</feature>
<protein>
    <submittedName>
        <fullName evidence="10">Response regulator transcription factor</fullName>
    </submittedName>
</protein>
<evidence type="ECO:0000256" key="4">
    <source>
        <dbReference type="ARBA" id="ARBA00023125"/>
    </source>
</evidence>
<keyword evidence="4 7" id="KW-0238">DNA-binding</keyword>
<dbReference type="CDD" id="cd00383">
    <property type="entry name" value="trans_reg_C"/>
    <property type="match status" value="1"/>
</dbReference>
<dbReference type="GO" id="GO:0032993">
    <property type="term" value="C:protein-DNA complex"/>
    <property type="evidence" value="ECO:0007669"/>
    <property type="project" value="TreeGrafter"/>
</dbReference>
<dbReference type="SUPFAM" id="SSF52172">
    <property type="entry name" value="CheY-like"/>
    <property type="match status" value="1"/>
</dbReference>
<dbReference type="SMART" id="SM00862">
    <property type="entry name" value="Trans_reg_C"/>
    <property type="match status" value="1"/>
</dbReference>
<feature type="domain" description="Response regulatory" evidence="8">
    <location>
        <begin position="2"/>
        <end position="116"/>
    </location>
</feature>
<dbReference type="InterPro" id="IPR016032">
    <property type="entry name" value="Sig_transdc_resp-reg_C-effctor"/>
</dbReference>
<evidence type="ECO:0000256" key="5">
    <source>
        <dbReference type="ARBA" id="ARBA00023163"/>
    </source>
</evidence>
<evidence type="ECO:0000259" key="8">
    <source>
        <dbReference type="PROSITE" id="PS50110"/>
    </source>
</evidence>
<dbReference type="Pfam" id="PF00072">
    <property type="entry name" value="Response_reg"/>
    <property type="match status" value="1"/>
</dbReference>
<dbReference type="PROSITE" id="PS51755">
    <property type="entry name" value="OMPR_PHOB"/>
    <property type="match status" value="1"/>
</dbReference>
<dbReference type="PROSITE" id="PS50110">
    <property type="entry name" value="RESPONSE_REGULATORY"/>
    <property type="match status" value="1"/>
</dbReference>
<dbReference type="GO" id="GO:0000156">
    <property type="term" value="F:phosphorelay response regulator activity"/>
    <property type="evidence" value="ECO:0007669"/>
    <property type="project" value="TreeGrafter"/>
</dbReference>
<evidence type="ECO:0000313" key="10">
    <source>
        <dbReference type="EMBL" id="NMF01332.1"/>
    </source>
</evidence>
<evidence type="ECO:0000256" key="3">
    <source>
        <dbReference type="ARBA" id="ARBA00023015"/>
    </source>
</evidence>
<sequence>MYVLLAEDDQKLGRLISHMLKKEGHTVDWFDSGDNVYTCASVSSYDLLILDWMMPGADGISICRRLRANGYEGAILMLTARDALDDRVCGLDAGADDYLVKPFEFAELFARIRALARRSCTPIQPEDITIADLVVHCTQHTVERNGTFIQLTPREFQLLELLLRNRGHIVPREIIFDRIWGYDADVSSNTLDAFVRLLRKKIEQPGERKLIHNVRGVGYKFEA</sequence>
<dbReference type="GO" id="GO:0006355">
    <property type="term" value="P:regulation of DNA-templated transcription"/>
    <property type="evidence" value="ECO:0007669"/>
    <property type="project" value="InterPro"/>
</dbReference>
<dbReference type="GO" id="GO:0005829">
    <property type="term" value="C:cytosol"/>
    <property type="evidence" value="ECO:0007669"/>
    <property type="project" value="TreeGrafter"/>
</dbReference>
<dbReference type="InterPro" id="IPR011006">
    <property type="entry name" value="CheY-like_superfamily"/>
</dbReference>
<keyword evidence="2" id="KW-0902">Two-component regulatory system</keyword>
<reference evidence="10 11" key="1">
    <citation type="submission" date="2020-04" db="EMBL/GenBank/DDBJ databases">
        <authorList>
            <person name="Hitch T.C.A."/>
            <person name="Wylensek D."/>
            <person name="Clavel T."/>
        </authorList>
    </citation>
    <scope>NUCLEOTIDE SEQUENCE [LARGE SCALE GENOMIC DNA]</scope>
    <source>
        <strain evidence="10 11">WB01_D5_05</strain>
    </source>
</reference>
<name>A0A848D246_ANEAE</name>
<dbReference type="AlphaFoldDB" id="A0A848D246"/>
<evidence type="ECO:0000256" key="6">
    <source>
        <dbReference type="PROSITE-ProRule" id="PRU00169"/>
    </source>
</evidence>
<dbReference type="Gene3D" id="1.10.10.10">
    <property type="entry name" value="Winged helix-like DNA-binding domain superfamily/Winged helix DNA-binding domain"/>
    <property type="match status" value="1"/>
</dbReference>
<dbReference type="InterPro" id="IPR001867">
    <property type="entry name" value="OmpR/PhoB-type_DNA-bd"/>
</dbReference>
<dbReference type="Gene3D" id="6.10.250.690">
    <property type="match status" value="1"/>
</dbReference>
<dbReference type="GeneID" id="92838749"/>
<feature type="DNA-binding region" description="OmpR/PhoB-type" evidence="7">
    <location>
        <begin position="125"/>
        <end position="223"/>
    </location>
</feature>
<dbReference type="Proteomes" id="UP000561326">
    <property type="component" value="Unassembled WGS sequence"/>
</dbReference>
<keyword evidence="5" id="KW-0804">Transcription</keyword>
<organism evidence="10 11">
    <name type="scientific">Aneurinibacillus aneurinilyticus</name>
    <name type="common">Bacillus aneurinolyticus</name>
    <dbReference type="NCBI Taxonomy" id="1391"/>
    <lineage>
        <taxon>Bacteria</taxon>
        <taxon>Bacillati</taxon>
        <taxon>Bacillota</taxon>
        <taxon>Bacilli</taxon>
        <taxon>Bacillales</taxon>
        <taxon>Paenibacillaceae</taxon>
        <taxon>Aneurinibacillus group</taxon>
        <taxon>Aneurinibacillus</taxon>
    </lineage>
</organism>
<proteinExistence type="predicted"/>
<dbReference type="PANTHER" id="PTHR48111">
    <property type="entry name" value="REGULATOR OF RPOS"/>
    <property type="match status" value="1"/>
</dbReference>
<dbReference type="EMBL" id="JABAGO010000080">
    <property type="protein sequence ID" value="NMF01332.1"/>
    <property type="molecule type" value="Genomic_DNA"/>
</dbReference>
<dbReference type="FunFam" id="1.10.10.10:FF:000005">
    <property type="entry name" value="Two-component system response regulator"/>
    <property type="match status" value="1"/>
</dbReference>
<dbReference type="InterPro" id="IPR039420">
    <property type="entry name" value="WalR-like"/>
</dbReference>
<dbReference type="Pfam" id="PF00486">
    <property type="entry name" value="Trans_reg_C"/>
    <property type="match status" value="1"/>
</dbReference>
<feature type="domain" description="OmpR/PhoB-type" evidence="9">
    <location>
        <begin position="125"/>
        <end position="223"/>
    </location>
</feature>
<dbReference type="InterPro" id="IPR036388">
    <property type="entry name" value="WH-like_DNA-bd_sf"/>
</dbReference>
<evidence type="ECO:0000256" key="2">
    <source>
        <dbReference type="ARBA" id="ARBA00023012"/>
    </source>
</evidence>
<dbReference type="GO" id="GO:0000976">
    <property type="term" value="F:transcription cis-regulatory region binding"/>
    <property type="evidence" value="ECO:0007669"/>
    <property type="project" value="TreeGrafter"/>
</dbReference>
<evidence type="ECO:0000313" key="11">
    <source>
        <dbReference type="Proteomes" id="UP000561326"/>
    </source>
</evidence>
<dbReference type="InterPro" id="IPR001789">
    <property type="entry name" value="Sig_transdc_resp-reg_receiver"/>
</dbReference>